<sequence>MKDIVFLKCDDCNQYMRVNSLEVAKDKLEGGFSCYICGANVIHQAKEDIGSTKNYWVLDDKEEQISLIKDYEFERVKCPNCGTISDNKELRETIIWGACQFYMLHTKKYVNVEYNCLHCKALMDLLFYCDEDLQKGRFDFNKTKKRLDADEGISNL</sequence>
<dbReference type="AlphaFoldDB" id="A0A9X7XV12"/>
<keyword evidence="1" id="KW-0614">Plasmid</keyword>
<dbReference type="EMBL" id="CP040855">
    <property type="protein sequence ID" value="QIA88490.1"/>
    <property type="molecule type" value="Genomic_DNA"/>
</dbReference>
<protein>
    <submittedName>
        <fullName evidence="1">Uncharacterized protein</fullName>
    </submittedName>
</protein>
<dbReference type="Proteomes" id="UP000464749">
    <property type="component" value="Plasmid unnamed1"/>
</dbReference>
<organism evidence="1 2">
    <name type="scientific">Lactobacillus johnsonii</name>
    <dbReference type="NCBI Taxonomy" id="33959"/>
    <lineage>
        <taxon>Bacteria</taxon>
        <taxon>Bacillati</taxon>
        <taxon>Bacillota</taxon>
        <taxon>Bacilli</taxon>
        <taxon>Lactobacillales</taxon>
        <taxon>Lactobacillaceae</taxon>
        <taxon>Lactobacillus</taxon>
    </lineage>
</organism>
<name>A0A9X7XV12_LACJH</name>
<evidence type="ECO:0000313" key="1">
    <source>
        <dbReference type="EMBL" id="QIA88490.1"/>
    </source>
</evidence>
<geneLocation type="plasmid" evidence="1 2">
    <name>unnamed1</name>
</geneLocation>
<gene>
    <name evidence="1" type="ORF">FEE39_09580</name>
</gene>
<reference evidence="1 2" key="1">
    <citation type="submission" date="2019-06" db="EMBL/GenBank/DDBJ databases">
        <title>Whole genome sequencing of Lactobacillus johnsonii strain G2A.</title>
        <authorList>
            <person name="Conlan S."/>
            <person name="Thomas P.J."/>
            <person name="Mullikin J."/>
            <person name="Singer J."/>
            <person name="Weaver C."/>
            <person name="Segre J.A."/>
        </authorList>
    </citation>
    <scope>NUCLEOTIDE SEQUENCE [LARGE SCALE GENOMIC DNA]</scope>
    <source>
        <strain evidence="1 2">G2A</strain>
        <plasmid evidence="1 2">unnamed1</plasmid>
    </source>
</reference>
<accession>A0A9X7XV12</accession>
<evidence type="ECO:0000313" key="2">
    <source>
        <dbReference type="Proteomes" id="UP000464749"/>
    </source>
</evidence>
<dbReference type="RefSeq" id="WP_163588843.1">
    <property type="nucleotide sequence ID" value="NZ_CP040855.1"/>
</dbReference>
<proteinExistence type="predicted"/>